<evidence type="ECO:0000256" key="3">
    <source>
        <dbReference type="ARBA" id="ARBA00023134"/>
    </source>
</evidence>
<dbReference type="Gene3D" id="3.40.50.300">
    <property type="entry name" value="P-loop containing nucleotide triphosphate hydrolases"/>
    <property type="match status" value="1"/>
</dbReference>
<dbReference type="PIRSF" id="PIRSF005052">
    <property type="entry name" value="P-loopkin"/>
    <property type="match status" value="1"/>
</dbReference>
<dbReference type="GO" id="GO:0005524">
    <property type="term" value="F:ATP binding"/>
    <property type="evidence" value="ECO:0007669"/>
    <property type="project" value="UniProtKB-KW"/>
</dbReference>
<dbReference type="NCBIfam" id="NF003828">
    <property type="entry name" value="PRK05416.1"/>
    <property type="match status" value="1"/>
</dbReference>
<protein>
    <submittedName>
        <fullName evidence="6">RNase adapter protein RapZ</fullName>
    </submittedName>
</protein>
<keyword evidence="2" id="KW-0067">ATP-binding</keyword>
<gene>
    <name evidence="6" type="ORF">MNBD_NITROSPIRAE02-1601</name>
</gene>
<name>A0A3B1CJM7_9ZZZZ</name>
<dbReference type="GO" id="GO:0005525">
    <property type="term" value="F:GTP binding"/>
    <property type="evidence" value="ECO:0007669"/>
    <property type="project" value="UniProtKB-KW"/>
</dbReference>
<keyword evidence="3" id="KW-0342">GTP-binding</keyword>
<dbReference type="Pfam" id="PF22740">
    <property type="entry name" value="PapZ_C"/>
    <property type="match status" value="1"/>
</dbReference>
<organism evidence="6">
    <name type="scientific">hydrothermal vent metagenome</name>
    <dbReference type="NCBI Taxonomy" id="652676"/>
    <lineage>
        <taxon>unclassified sequences</taxon>
        <taxon>metagenomes</taxon>
        <taxon>ecological metagenomes</taxon>
    </lineage>
</organism>
<dbReference type="InterPro" id="IPR027417">
    <property type="entry name" value="P-loop_NTPase"/>
</dbReference>
<keyword evidence="1" id="KW-0547">Nucleotide-binding</keyword>
<dbReference type="EMBL" id="UOGH01000008">
    <property type="protein sequence ID" value="VAX26751.1"/>
    <property type="molecule type" value="Genomic_DNA"/>
</dbReference>
<dbReference type="InterPro" id="IPR005337">
    <property type="entry name" value="RapZ-like"/>
</dbReference>
<evidence type="ECO:0000259" key="4">
    <source>
        <dbReference type="Pfam" id="PF03668"/>
    </source>
</evidence>
<evidence type="ECO:0000313" key="6">
    <source>
        <dbReference type="EMBL" id="VAX26751.1"/>
    </source>
</evidence>
<dbReference type="SUPFAM" id="SSF52540">
    <property type="entry name" value="P-loop containing nucleoside triphosphate hydrolases"/>
    <property type="match status" value="1"/>
</dbReference>
<evidence type="ECO:0000256" key="2">
    <source>
        <dbReference type="ARBA" id="ARBA00022840"/>
    </source>
</evidence>
<reference evidence="6" key="1">
    <citation type="submission" date="2018-06" db="EMBL/GenBank/DDBJ databases">
        <authorList>
            <person name="Zhirakovskaya E."/>
        </authorList>
    </citation>
    <scope>NUCLEOTIDE SEQUENCE</scope>
</reference>
<accession>A0A3B1CJM7</accession>
<dbReference type="PANTHER" id="PTHR30448">
    <property type="entry name" value="RNASE ADAPTER PROTEIN RAPZ"/>
    <property type="match status" value="1"/>
</dbReference>
<sequence>MNQHDTPIRVVVITGLSGAGKTVALRALEDVGFFCIDNFPPQLLKNFINLSTSEKNIRKVAISVDVREKSFVDGVEEAINSLREDYDAEVVFLEAERSILLRRFKETRRPHPLAETSGGDLGDALRIEAEYLSYLRKLANRVIDTSSYTPHQLRAYIMEAFGGDQTPSMGINIISFGYKFGIPQEVDTLFDIRFLPNPYFIAELRELNGLDQPVKKYVLDNPVTNKLLDKLKDLTHFLVTEYLKEGRSSLTIGVGCTGGQHRSPVIAEELSQYLRSKFDLKIKVIHREL</sequence>
<feature type="domain" description="RapZ-like N-terminal" evidence="4">
    <location>
        <begin position="8"/>
        <end position="165"/>
    </location>
</feature>
<dbReference type="AlphaFoldDB" id="A0A3B1CJM7"/>
<dbReference type="Pfam" id="PF03668">
    <property type="entry name" value="RapZ-like_N"/>
    <property type="match status" value="1"/>
</dbReference>
<dbReference type="HAMAP" id="MF_00636">
    <property type="entry name" value="RapZ_like"/>
    <property type="match status" value="1"/>
</dbReference>
<dbReference type="PANTHER" id="PTHR30448:SF0">
    <property type="entry name" value="RNASE ADAPTER PROTEIN RAPZ"/>
    <property type="match status" value="1"/>
</dbReference>
<evidence type="ECO:0000259" key="5">
    <source>
        <dbReference type="Pfam" id="PF22740"/>
    </source>
</evidence>
<dbReference type="InterPro" id="IPR053931">
    <property type="entry name" value="RapZ_C"/>
</dbReference>
<feature type="domain" description="RapZ C-terminal" evidence="5">
    <location>
        <begin position="170"/>
        <end position="289"/>
    </location>
</feature>
<evidence type="ECO:0000256" key="1">
    <source>
        <dbReference type="ARBA" id="ARBA00022741"/>
    </source>
</evidence>
<dbReference type="InterPro" id="IPR053930">
    <property type="entry name" value="RapZ-like_N"/>
</dbReference>
<proteinExistence type="inferred from homology"/>